<evidence type="ECO:0000256" key="6">
    <source>
        <dbReference type="SAM" id="MobiDB-lite"/>
    </source>
</evidence>
<evidence type="ECO:0000256" key="2">
    <source>
        <dbReference type="ARBA" id="ARBA00013194"/>
    </source>
</evidence>
<dbReference type="RefSeq" id="WP_208239960.1">
    <property type="nucleotide sequence ID" value="NZ_BAAAQU010000002.1"/>
</dbReference>
<feature type="chain" id="PRO_5038503723" description="peptidylprolyl isomerase" evidence="7">
    <location>
        <begin position="23"/>
        <end position="335"/>
    </location>
</feature>
<comment type="caution">
    <text evidence="9">The sequence shown here is derived from an EMBL/GenBank/DDBJ whole genome shotgun (WGS) entry which is preliminary data.</text>
</comment>
<feature type="signal peptide" evidence="7">
    <location>
        <begin position="1"/>
        <end position="22"/>
    </location>
</feature>
<keyword evidence="3 5" id="KW-0697">Rotamase</keyword>
<dbReference type="SUPFAM" id="SSF54534">
    <property type="entry name" value="FKBP-like"/>
    <property type="match status" value="1"/>
</dbReference>
<dbReference type="PROSITE" id="PS50059">
    <property type="entry name" value="FKBP_PPIASE"/>
    <property type="match status" value="1"/>
</dbReference>
<evidence type="ECO:0000259" key="8">
    <source>
        <dbReference type="PROSITE" id="PS50059"/>
    </source>
</evidence>
<keyword evidence="10" id="KW-1185">Reference proteome</keyword>
<dbReference type="InterPro" id="IPR001179">
    <property type="entry name" value="PPIase_FKBP_dom"/>
</dbReference>
<evidence type="ECO:0000256" key="1">
    <source>
        <dbReference type="ARBA" id="ARBA00000971"/>
    </source>
</evidence>
<evidence type="ECO:0000256" key="3">
    <source>
        <dbReference type="ARBA" id="ARBA00023110"/>
    </source>
</evidence>
<protein>
    <recommendedName>
        <fullName evidence="2 5">peptidylprolyl isomerase</fullName>
        <ecNumber evidence="2 5">5.2.1.8</ecNumber>
    </recommendedName>
</protein>
<evidence type="ECO:0000256" key="4">
    <source>
        <dbReference type="ARBA" id="ARBA00023235"/>
    </source>
</evidence>
<dbReference type="EC" id="5.2.1.8" evidence="2 5"/>
<evidence type="ECO:0000256" key="5">
    <source>
        <dbReference type="PROSITE-ProRule" id="PRU00277"/>
    </source>
</evidence>
<evidence type="ECO:0000313" key="10">
    <source>
        <dbReference type="Proteomes" id="UP000668403"/>
    </source>
</evidence>
<keyword evidence="7" id="KW-0732">Signal</keyword>
<evidence type="ECO:0000256" key="7">
    <source>
        <dbReference type="SAM" id="SignalP"/>
    </source>
</evidence>
<dbReference type="Proteomes" id="UP000668403">
    <property type="component" value="Unassembled WGS sequence"/>
</dbReference>
<feature type="region of interest" description="Disordered" evidence="6">
    <location>
        <begin position="26"/>
        <end position="69"/>
    </location>
</feature>
<evidence type="ECO:0000313" key="9">
    <source>
        <dbReference type="EMBL" id="MBO2990734.1"/>
    </source>
</evidence>
<accession>A0A939TNZ3</accession>
<dbReference type="AlphaFoldDB" id="A0A939TNZ3"/>
<dbReference type="PROSITE" id="PS51257">
    <property type="entry name" value="PROKAR_LIPOPROTEIN"/>
    <property type="match status" value="1"/>
</dbReference>
<keyword evidence="4 5" id="KW-0413">Isomerase</keyword>
<feature type="domain" description="PPIase FKBP-type" evidence="8">
    <location>
        <begin position="241"/>
        <end position="332"/>
    </location>
</feature>
<dbReference type="GO" id="GO:0003755">
    <property type="term" value="F:peptidyl-prolyl cis-trans isomerase activity"/>
    <property type="evidence" value="ECO:0007669"/>
    <property type="project" value="UniProtKB-KW"/>
</dbReference>
<dbReference type="Pfam" id="PF00254">
    <property type="entry name" value="FKBP_C"/>
    <property type="match status" value="1"/>
</dbReference>
<dbReference type="Gene3D" id="3.10.50.40">
    <property type="match status" value="1"/>
</dbReference>
<sequence>MNRSRMLVPAALAATLLLTSCAGGSGGGDNTDASGEDCAPSGSASESVTVEGDFGGDLKMTGGTPVESTELERTVLIEGDGDRSPDEGAGVTAALSFFNGRTGDLVEHSPAGQPIVNSEQQLAPFAYEAVRCAVAGQRVVVSLPAEEAMGGAQSMPEGFEAGDAVVMVFDVESVEPGKIADEGELLPKAEGEAQDLPAGFPSVELADNGEPTITIPKDTDPPTELETATLIEGDGEEVQPGDRVYVNYRGVIWRTGEEFDSSWSRGAPTDFLTTGVIGGFTEALEGHTVGSQVISVVPADQEQGGYGADALEQQGHEPDDVMVFVLDIVGVVHAD</sequence>
<dbReference type="EMBL" id="JAGFBF010000005">
    <property type="protein sequence ID" value="MBO2990734.1"/>
    <property type="molecule type" value="Genomic_DNA"/>
</dbReference>
<reference evidence="9" key="1">
    <citation type="submission" date="2021-03" db="EMBL/GenBank/DDBJ databases">
        <title>Leucobacter chromiisoli sp. nov., isolated from chromium-containing soil of chemical plant.</title>
        <authorList>
            <person name="Xu Z."/>
        </authorList>
    </citation>
    <scope>NUCLEOTIDE SEQUENCE</scope>
    <source>
        <strain evidence="9">K 70/01</strain>
    </source>
</reference>
<gene>
    <name evidence="9" type="ORF">J4H85_12085</name>
</gene>
<name>A0A939TNZ3_9MICO</name>
<proteinExistence type="predicted"/>
<dbReference type="InterPro" id="IPR046357">
    <property type="entry name" value="PPIase_dom_sf"/>
</dbReference>
<comment type="catalytic activity">
    <reaction evidence="1 5">
        <text>[protein]-peptidylproline (omega=180) = [protein]-peptidylproline (omega=0)</text>
        <dbReference type="Rhea" id="RHEA:16237"/>
        <dbReference type="Rhea" id="RHEA-COMP:10747"/>
        <dbReference type="Rhea" id="RHEA-COMP:10748"/>
        <dbReference type="ChEBI" id="CHEBI:83833"/>
        <dbReference type="ChEBI" id="CHEBI:83834"/>
        <dbReference type="EC" id="5.2.1.8"/>
    </reaction>
</comment>
<organism evidence="9 10">
    <name type="scientific">Leucobacter tardus</name>
    <dbReference type="NCBI Taxonomy" id="501483"/>
    <lineage>
        <taxon>Bacteria</taxon>
        <taxon>Bacillati</taxon>
        <taxon>Actinomycetota</taxon>
        <taxon>Actinomycetes</taxon>
        <taxon>Micrococcales</taxon>
        <taxon>Microbacteriaceae</taxon>
        <taxon>Leucobacter</taxon>
    </lineage>
</organism>